<gene>
    <name evidence="1" type="ORF">BDM02DRAFT_3122708</name>
</gene>
<dbReference type="EMBL" id="MU118173">
    <property type="protein sequence ID" value="KAF9643954.1"/>
    <property type="molecule type" value="Genomic_DNA"/>
</dbReference>
<sequence>METLSHIFDLACAQDQDDGHVYVRRATKLAQVCSQWRSNVISTPLLWSTIHISQKTQP</sequence>
<organism evidence="1 2">
    <name type="scientific">Thelephora ganbajun</name>
    <name type="common">Ganba fungus</name>
    <dbReference type="NCBI Taxonomy" id="370292"/>
    <lineage>
        <taxon>Eukaryota</taxon>
        <taxon>Fungi</taxon>
        <taxon>Dikarya</taxon>
        <taxon>Basidiomycota</taxon>
        <taxon>Agaricomycotina</taxon>
        <taxon>Agaricomycetes</taxon>
        <taxon>Thelephorales</taxon>
        <taxon>Thelephoraceae</taxon>
        <taxon>Thelephora</taxon>
    </lineage>
</organism>
<dbReference type="Proteomes" id="UP000886501">
    <property type="component" value="Unassembled WGS sequence"/>
</dbReference>
<proteinExistence type="predicted"/>
<protein>
    <submittedName>
        <fullName evidence="1">Uncharacterized protein</fullName>
    </submittedName>
</protein>
<evidence type="ECO:0000313" key="2">
    <source>
        <dbReference type="Proteomes" id="UP000886501"/>
    </source>
</evidence>
<keyword evidence="2" id="KW-1185">Reference proteome</keyword>
<name>A0ACB6Z358_THEGA</name>
<reference evidence="1" key="1">
    <citation type="submission" date="2019-10" db="EMBL/GenBank/DDBJ databases">
        <authorList>
            <consortium name="DOE Joint Genome Institute"/>
            <person name="Kuo A."/>
            <person name="Miyauchi S."/>
            <person name="Kiss E."/>
            <person name="Drula E."/>
            <person name="Kohler A."/>
            <person name="Sanchez-Garcia M."/>
            <person name="Andreopoulos B."/>
            <person name="Barry K.W."/>
            <person name="Bonito G."/>
            <person name="Buee M."/>
            <person name="Carver A."/>
            <person name="Chen C."/>
            <person name="Cichocki N."/>
            <person name="Clum A."/>
            <person name="Culley D."/>
            <person name="Crous P.W."/>
            <person name="Fauchery L."/>
            <person name="Girlanda M."/>
            <person name="Hayes R."/>
            <person name="Keri Z."/>
            <person name="Labutti K."/>
            <person name="Lipzen A."/>
            <person name="Lombard V."/>
            <person name="Magnuson J."/>
            <person name="Maillard F."/>
            <person name="Morin E."/>
            <person name="Murat C."/>
            <person name="Nolan M."/>
            <person name="Ohm R."/>
            <person name="Pangilinan J."/>
            <person name="Pereira M."/>
            <person name="Perotto S."/>
            <person name="Peter M."/>
            <person name="Riley R."/>
            <person name="Sitrit Y."/>
            <person name="Stielow B."/>
            <person name="Szollosi G."/>
            <person name="Zifcakova L."/>
            <person name="Stursova M."/>
            <person name="Spatafora J.W."/>
            <person name="Tedersoo L."/>
            <person name="Vaario L.-M."/>
            <person name="Yamada A."/>
            <person name="Yan M."/>
            <person name="Wang P."/>
            <person name="Xu J."/>
            <person name="Bruns T."/>
            <person name="Baldrian P."/>
            <person name="Vilgalys R."/>
            <person name="Henrissat B."/>
            <person name="Grigoriev I.V."/>
            <person name="Hibbett D."/>
            <person name="Nagy L.G."/>
            <person name="Martin F.M."/>
        </authorList>
    </citation>
    <scope>NUCLEOTIDE SEQUENCE</scope>
    <source>
        <strain evidence="1">P2</strain>
    </source>
</reference>
<reference evidence="1" key="2">
    <citation type="journal article" date="2020" name="Nat. Commun.">
        <title>Large-scale genome sequencing of mycorrhizal fungi provides insights into the early evolution of symbiotic traits.</title>
        <authorList>
            <person name="Miyauchi S."/>
            <person name="Kiss E."/>
            <person name="Kuo A."/>
            <person name="Drula E."/>
            <person name="Kohler A."/>
            <person name="Sanchez-Garcia M."/>
            <person name="Morin E."/>
            <person name="Andreopoulos B."/>
            <person name="Barry K.W."/>
            <person name="Bonito G."/>
            <person name="Buee M."/>
            <person name="Carver A."/>
            <person name="Chen C."/>
            <person name="Cichocki N."/>
            <person name="Clum A."/>
            <person name="Culley D."/>
            <person name="Crous P.W."/>
            <person name="Fauchery L."/>
            <person name="Girlanda M."/>
            <person name="Hayes R.D."/>
            <person name="Keri Z."/>
            <person name="LaButti K."/>
            <person name="Lipzen A."/>
            <person name="Lombard V."/>
            <person name="Magnuson J."/>
            <person name="Maillard F."/>
            <person name="Murat C."/>
            <person name="Nolan M."/>
            <person name="Ohm R.A."/>
            <person name="Pangilinan J."/>
            <person name="Pereira M.F."/>
            <person name="Perotto S."/>
            <person name="Peter M."/>
            <person name="Pfister S."/>
            <person name="Riley R."/>
            <person name="Sitrit Y."/>
            <person name="Stielow J.B."/>
            <person name="Szollosi G."/>
            <person name="Zifcakova L."/>
            <person name="Stursova M."/>
            <person name="Spatafora J.W."/>
            <person name="Tedersoo L."/>
            <person name="Vaario L.M."/>
            <person name="Yamada A."/>
            <person name="Yan M."/>
            <person name="Wang P."/>
            <person name="Xu J."/>
            <person name="Bruns T."/>
            <person name="Baldrian P."/>
            <person name="Vilgalys R."/>
            <person name="Dunand C."/>
            <person name="Henrissat B."/>
            <person name="Grigoriev I.V."/>
            <person name="Hibbett D."/>
            <person name="Nagy L.G."/>
            <person name="Martin F.M."/>
        </authorList>
    </citation>
    <scope>NUCLEOTIDE SEQUENCE</scope>
    <source>
        <strain evidence="1">P2</strain>
    </source>
</reference>
<evidence type="ECO:0000313" key="1">
    <source>
        <dbReference type="EMBL" id="KAF9643954.1"/>
    </source>
</evidence>
<comment type="caution">
    <text evidence="1">The sequence shown here is derived from an EMBL/GenBank/DDBJ whole genome shotgun (WGS) entry which is preliminary data.</text>
</comment>
<feature type="non-terminal residue" evidence="1">
    <location>
        <position position="58"/>
    </location>
</feature>
<accession>A0ACB6Z358</accession>